<gene>
    <name evidence="1" type="ORF">B0J13DRAFT_557084</name>
</gene>
<comment type="caution">
    <text evidence="1">The sequence shown here is derived from an EMBL/GenBank/DDBJ whole genome shotgun (WGS) entry which is preliminary data.</text>
</comment>
<keyword evidence="2" id="KW-1185">Reference proteome</keyword>
<dbReference type="AlphaFoldDB" id="A0A9P9J165"/>
<name>A0A9P9J165_9HYPO</name>
<evidence type="ECO:0000313" key="2">
    <source>
        <dbReference type="Proteomes" id="UP000717696"/>
    </source>
</evidence>
<dbReference type="EMBL" id="JAGMUU010000012">
    <property type="protein sequence ID" value="KAH7141587.1"/>
    <property type="molecule type" value="Genomic_DNA"/>
</dbReference>
<protein>
    <submittedName>
        <fullName evidence="1">Uncharacterized protein</fullName>
    </submittedName>
</protein>
<dbReference type="Proteomes" id="UP000717696">
    <property type="component" value="Unassembled WGS sequence"/>
</dbReference>
<proteinExistence type="predicted"/>
<sequence>MVAAAYIKDLLYQIALNRVEAKKKIGDLLSGLQEVAEESWDIEKEQRDIAKEQLQAQKDLAKERLSKEE</sequence>
<evidence type="ECO:0000313" key="1">
    <source>
        <dbReference type="EMBL" id="KAH7141587.1"/>
    </source>
</evidence>
<organism evidence="1 2">
    <name type="scientific">Dactylonectria estremocensis</name>
    <dbReference type="NCBI Taxonomy" id="1079267"/>
    <lineage>
        <taxon>Eukaryota</taxon>
        <taxon>Fungi</taxon>
        <taxon>Dikarya</taxon>
        <taxon>Ascomycota</taxon>
        <taxon>Pezizomycotina</taxon>
        <taxon>Sordariomycetes</taxon>
        <taxon>Hypocreomycetidae</taxon>
        <taxon>Hypocreales</taxon>
        <taxon>Nectriaceae</taxon>
        <taxon>Dactylonectria</taxon>
    </lineage>
</organism>
<accession>A0A9P9J165</accession>
<reference evidence="1" key="1">
    <citation type="journal article" date="2021" name="Nat. Commun.">
        <title>Genetic determinants of endophytism in the Arabidopsis root mycobiome.</title>
        <authorList>
            <person name="Mesny F."/>
            <person name="Miyauchi S."/>
            <person name="Thiergart T."/>
            <person name="Pickel B."/>
            <person name="Atanasova L."/>
            <person name="Karlsson M."/>
            <person name="Huettel B."/>
            <person name="Barry K.W."/>
            <person name="Haridas S."/>
            <person name="Chen C."/>
            <person name="Bauer D."/>
            <person name="Andreopoulos W."/>
            <person name="Pangilinan J."/>
            <person name="LaButti K."/>
            <person name="Riley R."/>
            <person name="Lipzen A."/>
            <person name="Clum A."/>
            <person name="Drula E."/>
            <person name="Henrissat B."/>
            <person name="Kohler A."/>
            <person name="Grigoriev I.V."/>
            <person name="Martin F.M."/>
            <person name="Hacquard S."/>
        </authorList>
    </citation>
    <scope>NUCLEOTIDE SEQUENCE</scope>
    <source>
        <strain evidence="1">MPI-CAGE-AT-0021</strain>
    </source>
</reference>